<evidence type="ECO:0000259" key="1">
    <source>
        <dbReference type="Pfam" id="PF01261"/>
    </source>
</evidence>
<dbReference type="Proteomes" id="UP000323917">
    <property type="component" value="Chromosome"/>
</dbReference>
<accession>A0A5B9Q6W4</accession>
<dbReference type="SUPFAM" id="SSF51658">
    <property type="entry name" value="Xylose isomerase-like"/>
    <property type="match status" value="1"/>
</dbReference>
<dbReference type="AlphaFoldDB" id="A0A5B9Q6W4"/>
<reference evidence="2 3" key="1">
    <citation type="submission" date="2019-08" db="EMBL/GenBank/DDBJ databases">
        <title>Deep-cultivation of Planctomycetes and their phenomic and genomic characterization uncovers novel biology.</title>
        <authorList>
            <person name="Wiegand S."/>
            <person name="Jogler M."/>
            <person name="Boedeker C."/>
            <person name="Pinto D."/>
            <person name="Vollmers J."/>
            <person name="Rivas-Marin E."/>
            <person name="Kohn T."/>
            <person name="Peeters S.H."/>
            <person name="Heuer A."/>
            <person name="Rast P."/>
            <person name="Oberbeckmann S."/>
            <person name="Bunk B."/>
            <person name="Jeske O."/>
            <person name="Meyerdierks A."/>
            <person name="Storesund J.E."/>
            <person name="Kallscheuer N."/>
            <person name="Luecker S."/>
            <person name="Lage O.M."/>
            <person name="Pohl T."/>
            <person name="Merkel B.J."/>
            <person name="Hornburger P."/>
            <person name="Mueller R.-W."/>
            <person name="Bruemmer F."/>
            <person name="Labrenz M."/>
            <person name="Spormann A.M."/>
            <person name="Op den Camp H."/>
            <person name="Overmann J."/>
            <person name="Amann R."/>
            <person name="Jetten M.S.M."/>
            <person name="Mascher T."/>
            <person name="Medema M.H."/>
            <person name="Devos D.P."/>
            <person name="Kaster A.-K."/>
            <person name="Ovreas L."/>
            <person name="Rohde M."/>
            <person name="Galperin M.Y."/>
            <person name="Jogler C."/>
        </authorList>
    </citation>
    <scope>NUCLEOTIDE SEQUENCE [LARGE SCALE GENOMIC DNA]</scope>
    <source>
        <strain evidence="2 3">Pr1d</strain>
    </source>
</reference>
<evidence type="ECO:0000313" key="2">
    <source>
        <dbReference type="EMBL" id="QEG33450.1"/>
    </source>
</evidence>
<dbReference type="InterPro" id="IPR050312">
    <property type="entry name" value="IolE/XylAMocC-like"/>
</dbReference>
<dbReference type="Gene3D" id="3.20.20.150">
    <property type="entry name" value="Divalent-metal-dependent TIM barrel enzymes"/>
    <property type="match status" value="1"/>
</dbReference>
<feature type="domain" description="Xylose isomerase-like TIM barrel" evidence="1">
    <location>
        <begin position="20"/>
        <end position="272"/>
    </location>
</feature>
<dbReference type="OrthoDB" id="3185623at2"/>
<dbReference type="PANTHER" id="PTHR12110">
    <property type="entry name" value="HYDROXYPYRUVATE ISOMERASE"/>
    <property type="match status" value="1"/>
</dbReference>
<proteinExistence type="predicted"/>
<dbReference type="RefSeq" id="WP_148072217.1">
    <property type="nucleotide sequence ID" value="NZ_CP042913.1"/>
</dbReference>
<dbReference type="InterPro" id="IPR013022">
    <property type="entry name" value="Xyl_isomerase-like_TIM-brl"/>
</dbReference>
<dbReference type="GO" id="GO:0050114">
    <property type="term" value="F:myo-inosose-2 dehydratase activity"/>
    <property type="evidence" value="ECO:0007669"/>
    <property type="project" value="UniProtKB-EC"/>
</dbReference>
<evidence type="ECO:0000313" key="3">
    <source>
        <dbReference type="Proteomes" id="UP000323917"/>
    </source>
</evidence>
<keyword evidence="3" id="KW-1185">Reference proteome</keyword>
<dbReference type="PANTHER" id="PTHR12110:SF21">
    <property type="entry name" value="XYLOSE ISOMERASE-LIKE TIM BARREL DOMAIN-CONTAINING PROTEIN"/>
    <property type="match status" value="1"/>
</dbReference>
<dbReference type="EMBL" id="CP042913">
    <property type="protein sequence ID" value="QEG33450.1"/>
    <property type="molecule type" value="Genomic_DNA"/>
</dbReference>
<sequence length="289" mass="31601">MDKWPIGVFASIDEGLGVNLDVAHELGVTTIHLHVPSLRSRTPAAIKSFQNRLQKLGLTVTVVFAGFEGESYADIPTVQETIGLVPAATRQARLVELKEIIDFTQALGVDATGLHIGFVPHDTEDAEFAALLETTCEVCDYAAEKGIHIHLETGQEPADILLEFLKAVDRPNLWVNFDPANMILYGCGEPIPALKQVGKYVRSVHCKDAHWSPRPGETWGQEMPLGKGAVDFDEYLKTLDAVGYTGPLTIEREIPQDPARQKAEIGQAVELLERLKRSKVATKQSGVAS</sequence>
<organism evidence="2 3">
    <name type="scientific">Bythopirellula goksoeyrii</name>
    <dbReference type="NCBI Taxonomy" id="1400387"/>
    <lineage>
        <taxon>Bacteria</taxon>
        <taxon>Pseudomonadati</taxon>
        <taxon>Planctomycetota</taxon>
        <taxon>Planctomycetia</taxon>
        <taxon>Pirellulales</taxon>
        <taxon>Lacipirellulaceae</taxon>
        <taxon>Bythopirellula</taxon>
    </lineage>
</organism>
<dbReference type="Pfam" id="PF01261">
    <property type="entry name" value="AP_endonuc_2"/>
    <property type="match status" value="1"/>
</dbReference>
<gene>
    <name evidence="2" type="primary">iolE_1</name>
    <name evidence="2" type="ORF">Pr1d_07130</name>
</gene>
<protein>
    <submittedName>
        <fullName evidence="2">Inosose dehydratase</fullName>
        <ecNumber evidence="2">4.2.1.44</ecNumber>
    </submittedName>
</protein>
<dbReference type="KEGG" id="bgok:Pr1d_07130"/>
<dbReference type="EC" id="4.2.1.44" evidence="2"/>
<dbReference type="InterPro" id="IPR036237">
    <property type="entry name" value="Xyl_isomerase-like_sf"/>
</dbReference>
<name>A0A5B9Q6W4_9BACT</name>
<keyword evidence="2" id="KW-0456">Lyase</keyword>